<gene>
    <name evidence="3" type="ORF">P43SY_006888</name>
</gene>
<dbReference type="InterPro" id="IPR051320">
    <property type="entry name" value="Viral_Replic_Matur_Polypro"/>
</dbReference>
<sequence length="650" mass="72755">MRAKRDDIVKGRTSKRDQDQARELREGRPKERNAKPAQLGSKGRPIQVYALKGTSSDDPEYSDSDVSDEESDLDLHDVSDDGQEVDSITRDDDRGVDRLEPTRQDAVELLSKVYALLQKSDQGKSPPSRDRPRQVDPCSHCGSQRHRDRDCWRRLTCDACGRPGHPAEHCYQRCKGCGKIHDRGECPLEEIANQLRACSEGDPGDRRQEAVTTDAFPVREPPGVTSPVDWTTVAVASLAARGIDDIPTVDQADLGPTVFIHEGADMAAEEIEGQMALIPEGIQSFLGSLNFYHKFIEHFAVYAAALYEVTAADLATDQEDRDRLKAAKVAFEALKSKLVEAPILRHYEADRRSTIIVYANDWSVAGSLMQDWGGELHPVRFFSRVLKPHELRFSPAEKEALALLRVLDGSTHLLIGRPIRVVTRFSNLQWLLKAKGLQGRLQAKGLQGRLQVWSALLSPWTLEIVRATKDEDHLTGLVAAAIGPADRLDEMLSSIRPRKAIPSTRYQLPLPTIPTDSTAWVASFDGSAKPKNGEIECRTPGLQVLLAEALKLLRKFDKVFLVHVARAYNAAADWITGKTGEFEVEKIIDHRDRRLTRQGRPIREYLVRWVGYDEPSWVPVADLNAAGLLEDYEQELRARGRFEMMATESQ</sequence>
<dbReference type="InterPro" id="IPR016197">
    <property type="entry name" value="Chromo-like_dom_sf"/>
</dbReference>
<feature type="compositionally biased region" description="Basic and acidic residues" evidence="1">
    <location>
        <begin position="1"/>
        <end position="34"/>
    </location>
</feature>
<evidence type="ECO:0000256" key="1">
    <source>
        <dbReference type="SAM" id="MobiDB-lite"/>
    </source>
</evidence>
<comment type="caution">
    <text evidence="3">The sequence shown here is derived from an EMBL/GenBank/DDBJ whole genome shotgun (WGS) entry which is preliminary data.</text>
</comment>
<keyword evidence="4" id="KW-1185">Reference proteome</keyword>
<dbReference type="GO" id="GO:0003676">
    <property type="term" value="F:nucleic acid binding"/>
    <property type="evidence" value="ECO:0007669"/>
    <property type="project" value="InterPro"/>
</dbReference>
<evidence type="ECO:0000313" key="3">
    <source>
        <dbReference type="EMBL" id="KAJ0407570.1"/>
    </source>
</evidence>
<dbReference type="InterPro" id="IPR041577">
    <property type="entry name" value="RT_RNaseH_2"/>
</dbReference>
<feature type="region of interest" description="Disordered" evidence="1">
    <location>
        <begin position="118"/>
        <end position="145"/>
    </location>
</feature>
<dbReference type="SUPFAM" id="SSF54160">
    <property type="entry name" value="Chromo domain-like"/>
    <property type="match status" value="1"/>
</dbReference>
<dbReference type="Gene3D" id="2.40.50.40">
    <property type="match status" value="1"/>
</dbReference>
<feature type="region of interest" description="Disordered" evidence="1">
    <location>
        <begin position="1"/>
        <end position="103"/>
    </location>
</feature>
<dbReference type="InterPro" id="IPR000953">
    <property type="entry name" value="Chromo/chromo_shadow_dom"/>
</dbReference>
<dbReference type="PANTHER" id="PTHR33064">
    <property type="entry name" value="POL PROTEIN"/>
    <property type="match status" value="1"/>
</dbReference>
<dbReference type="Pfam" id="PF00385">
    <property type="entry name" value="Chromo"/>
    <property type="match status" value="1"/>
</dbReference>
<accession>A0AAD5QDX3</accession>
<dbReference type="AlphaFoldDB" id="A0AAD5QDX3"/>
<dbReference type="Proteomes" id="UP001209570">
    <property type="component" value="Unassembled WGS sequence"/>
</dbReference>
<dbReference type="SMART" id="SM00343">
    <property type="entry name" value="ZnF_C2HC"/>
    <property type="match status" value="2"/>
</dbReference>
<feature type="domain" description="Chromo" evidence="2">
    <location>
        <begin position="582"/>
        <end position="644"/>
    </location>
</feature>
<name>A0AAD5QDX3_PYTIN</name>
<reference evidence="3" key="1">
    <citation type="submission" date="2021-12" db="EMBL/GenBank/DDBJ databases">
        <title>Prjna785345.</title>
        <authorList>
            <person name="Rujirawat T."/>
            <person name="Krajaejun T."/>
        </authorList>
    </citation>
    <scope>NUCLEOTIDE SEQUENCE</scope>
    <source>
        <strain evidence="3">Pi057C3</strain>
    </source>
</reference>
<dbReference type="PANTHER" id="PTHR33064:SF37">
    <property type="entry name" value="RIBONUCLEASE H"/>
    <property type="match status" value="1"/>
</dbReference>
<dbReference type="SUPFAM" id="SSF56672">
    <property type="entry name" value="DNA/RNA polymerases"/>
    <property type="match status" value="1"/>
</dbReference>
<dbReference type="SMART" id="SM00298">
    <property type="entry name" value="CHROMO"/>
    <property type="match status" value="1"/>
</dbReference>
<dbReference type="EMBL" id="JAKCXM010000020">
    <property type="protein sequence ID" value="KAJ0407570.1"/>
    <property type="molecule type" value="Genomic_DNA"/>
</dbReference>
<dbReference type="InterPro" id="IPR023780">
    <property type="entry name" value="Chromo_domain"/>
</dbReference>
<proteinExistence type="predicted"/>
<dbReference type="CDD" id="cd00024">
    <property type="entry name" value="CD_CSD"/>
    <property type="match status" value="1"/>
</dbReference>
<dbReference type="PROSITE" id="PS50013">
    <property type="entry name" value="CHROMO_2"/>
    <property type="match status" value="1"/>
</dbReference>
<evidence type="ECO:0000313" key="4">
    <source>
        <dbReference type="Proteomes" id="UP001209570"/>
    </source>
</evidence>
<organism evidence="3 4">
    <name type="scientific">Pythium insidiosum</name>
    <name type="common">Pythiosis disease agent</name>
    <dbReference type="NCBI Taxonomy" id="114742"/>
    <lineage>
        <taxon>Eukaryota</taxon>
        <taxon>Sar</taxon>
        <taxon>Stramenopiles</taxon>
        <taxon>Oomycota</taxon>
        <taxon>Peronosporomycetes</taxon>
        <taxon>Pythiales</taxon>
        <taxon>Pythiaceae</taxon>
        <taxon>Pythium</taxon>
    </lineage>
</organism>
<dbReference type="Gene3D" id="3.30.70.270">
    <property type="match status" value="1"/>
</dbReference>
<feature type="compositionally biased region" description="Acidic residues" evidence="1">
    <location>
        <begin position="57"/>
        <end position="72"/>
    </location>
</feature>
<dbReference type="InterPro" id="IPR001878">
    <property type="entry name" value="Znf_CCHC"/>
</dbReference>
<feature type="compositionally biased region" description="Basic and acidic residues" evidence="1">
    <location>
        <begin position="87"/>
        <end position="103"/>
    </location>
</feature>
<dbReference type="Pfam" id="PF17919">
    <property type="entry name" value="RT_RNaseH_2"/>
    <property type="match status" value="1"/>
</dbReference>
<protein>
    <recommendedName>
        <fullName evidence="2">Chromo domain-containing protein</fullName>
    </recommendedName>
</protein>
<dbReference type="InterPro" id="IPR043502">
    <property type="entry name" value="DNA/RNA_pol_sf"/>
</dbReference>
<dbReference type="GO" id="GO:0008270">
    <property type="term" value="F:zinc ion binding"/>
    <property type="evidence" value="ECO:0007669"/>
    <property type="project" value="InterPro"/>
</dbReference>
<dbReference type="InterPro" id="IPR043128">
    <property type="entry name" value="Rev_trsase/Diguanyl_cyclase"/>
</dbReference>
<evidence type="ECO:0000259" key="2">
    <source>
        <dbReference type="PROSITE" id="PS50013"/>
    </source>
</evidence>